<accession>A0A183J967</accession>
<name>A0A183J967_9BILA</name>
<reference evidence="1 2" key="2">
    <citation type="submission" date="2018-11" db="EMBL/GenBank/DDBJ databases">
        <authorList>
            <consortium name="Pathogen Informatics"/>
        </authorList>
    </citation>
    <scope>NUCLEOTIDE SEQUENCE [LARGE SCALE GENOMIC DNA]</scope>
</reference>
<reference evidence="3" key="1">
    <citation type="submission" date="2016-06" db="UniProtKB">
        <authorList>
            <consortium name="WormBaseParasite"/>
        </authorList>
    </citation>
    <scope>IDENTIFICATION</scope>
</reference>
<proteinExistence type="predicted"/>
<dbReference type="AlphaFoldDB" id="A0A183J967"/>
<dbReference type="EMBL" id="UZAM01017717">
    <property type="protein sequence ID" value="VDP48137.1"/>
    <property type="molecule type" value="Genomic_DNA"/>
</dbReference>
<protein>
    <submittedName>
        <fullName evidence="3">Ig-like domain-containing protein</fullName>
    </submittedName>
</protein>
<evidence type="ECO:0000313" key="3">
    <source>
        <dbReference type="WBParaSite" id="SBAD_0001282301-mRNA-1"/>
    </source>
</evidence>
<evidence type="ECO:0000313" key="1">
    <source>
        <dbReference type="EMBL" id="VDP48137.1"/>
    </source>
</evidence>
<keyword evidence="2" id="KW-1185">Reference proteome</keyword>
<organism evidence="3">
    <name type="scientific">Soboliphyme baturini</name>
    <dbReference type="NCBI Taxonomy" id="241478"/>
    <lineage>
        <taxon>Eukaryota</taxon>
        <taxon>Metazoa</taxon>
        <taxon>Ecdysozoa</taxon>
        <taxon>Nematoda</taxon>
        <taxon>Enoplea</taxon>
        <taxon>Dorylaimia</taxon>
        <taxon>Dioctophymatida</taxon>
        <taxon>Dioctophymatoidea</taxon>
        <taxon>Soboliphymatidae</taxon>
        <taxon>Soboliphyme</taxon>
    </lineage>
</organism>
<sequence>SFFFAHIDRCCFKSIVVIAVFSESEESLFRQHNLQSGAAAEYREFDRHLPLKSKPIDIKEISRFAKDVVWKQSNAGKRIRLPFNMWKVGMLKCQVSYDDYMKFDPDRRDIVKAHWNSSTMHFVAKPVAFVIDFCIARERGVQYCT</sequence>
<dbReference type="WBParaSite" id="SBAD_0001282301-mRNA-1">
    <property type="protein sequence ID" value="SBAD_0001282301-mRNA-1"/>
    <property type="gene ID" value="SBAD_0001282301"/>
</dbReference>
<dbReference type="Proteomes" id="UP000270296">
    <property type="component" value="Unassembled WGS sequence"/>
</dbReference>
<evidence type="ECO:0000313" key="2">
    <source>
        <dbReference type="Proteomes" id="UP000270296"/>
    </source>
</evidence>
<gene>
    <name evidence="1" type="ORF">SBAD_LOCUS12415</name>
</gene>